<dbReference type="EMBL" id="GEDG01019613">
    <property type="protein sequence ID" value="JAP19796.1"/>
    <property type="molecule type" value="Transcribed_RNA"/>
</dbReference>
<keyword evidence="1" id="KW-0472">Membrane</keyword>
<organism evidence="2">
    <name type="scientific">Solanum chacoense</name>
    <name type="common">Chaco potato</name>
    <dbReference type="NCBI Taxonomy" id="4108"/>
    <lineage>
        <taxon>Eukaryota</taxon>
        <taxon>Viridiplantae</taxon>
        <taxon>Streptophyta</taxon>
        <taxon>Embryophyta</taxon>
        <taxon>Tracheophyta</taxon>
        <taxon>Spermatophyta</taxon>
        <taxon>Magnoliopsida</taxon>
        <taxon>eudicotyledons</taxon>
        <taxon>Gunneridae</taxon>
        <taxon>Pentapetalae</taxon>
        <taxon>asterids</taxon>
        <taxon>lamiids</taxon>
        <taxon>Solanales</taxon>
        <taxon>Solanaceae</taxon>
        <taxon>Solanoideae</taxon>
        <taxon>Solaneae</taxon>
        <taxon>Solanum</taxon>
    </lineage>
</organism>
<keyword evidence="1" id="KW-1133">Transmembrane helix</keyword>
<feature type="transmembrane region" description="Helical" evidence="1">
    <location>
        <begin position="30"/>
        <end position="50"/>
    </location>
</feature>
<reference evidence="2" key="1">
    <citation type="submission" date="2015-12" db="EMBL/GenBank/DDBJ databases">
        <title>Gene expression during late stages of embryo sac development: a critical building block for successful pollen-pistil interactions.</title>
        <authorList>
            <person name="Liu Y."/>
            <person name="Joly V."/>
            <person name="Sabar M."/>
            <person name="Matton D.P."/>
        </authorList>
    </citation>
    <scope>NUCLEOTIDE SEQUENCE</scope>
</reference>
<name>A0A0V0HHT7_SOLCH</name>
<keyword evidence="1" id="KW-0812">Transmembrane</keyword>
<evidence type="ECO:0000313" key="2">
    <source>
        <dbReference type="EMBL" id="JAP19796.1"/>
    </source>
</evidence>
<proteinExistence type="predicted"/>
<protein>
    <submittedName>
        <fullName evidence="2">Putative ovule protein</fullName>
    </submittedName>
</protein>
<sequence length="79" mass="9272">MGTFVFYGFFNKLDEYYGSSFSQKLGNFDNHLVCFVCVCVYIYVYIYIIYRDLSMSRNSLDCVSKLFVQIMCGILHTKV</sequence>
<accession>A0A0V0HHT7</accession>
<dbReference type="AlphaFoldDB" id="A0A0V0HHT7"/>
<evidence type="ECO:0000256" key="1">
    <source>
        <dbReference type="SAM" id="Phobius"/>
    </source>
</evidence>